<reference evidence="1 2" key="1">
    <citation type="journal article" date="2013" name="Genome Announc.">
        <title>Genome Sequence of Moraxella macacae 0408225, a Novel Bacterial Species Isolated from a Cynomolgus Macaque with Epistaxis.</title>
        <authorList>
            <person name="Ladner J.T."/>
            <person name="Whitehouse C.A."/>
            <person name="Koroleva G.I."/>
            <person name="Palacios G.F."/>
        </authorList>
    </citation>
    <scope>NUCLEOTIDE SEQUENCE [LARGE SCALE GENOMIC DNA]</scope>
    <source>
        <strain evidence="1 2">0408225</strain>
    </source>
</reference>
<dbReference type="STRING" id="1230338.MOMA_01445"/>
<name>L2F7M6_9GAMM</name>
<evidence type="ECO:0000313" key="2">
    <source>
        <dbReference type="Proteomes" id="UP000023795"/>
    </source>
</evidence>
<organism evidence="1 2">
    <name type="scientific">Moraxella macacae 0408225</name>
    <dbReference type="NCBI Taxonomy" id="1230338"/>
    <lineage>
        <taxon>Bacteria</taxon>
        <taxon>Pseudomonadati</taxon>
        <taxon>Pseudomonadota</taxon>
        <taxon>Gammaproteobacteria</taxon>
        <taxon>Moraxellales</taxon>
        <taxon>Moraxellaceae</taxon>
        <taxon>Moraxella</taxon>
    </lineage>
</organism>
<keyword evidence="2" id="KW-1185">Reference proteome</keyword>
<evidence type="ECO:0000313" key="1">
    <source>
        <dbReference type="EMBL" id="ELA09032.1"/>
    </source>
</evidence>
<comment type="caution">
    <text evidence="1">The sequence shown here is derived from an EMBL/GenBank/DDBJ whole genome shotgun (WGS) entry which is preliminary data.</text>
</comment>
<accession>L2F7M6</accession>
<proteinExistence type="predicted"/>
<protein>
    <submittedName>
        <fullName evidence="1">Uncharacterized protein</fullName>
    </submittedName>
</protein>
<dbReference type="Proteomes" id="UP000023795">
    <property type="component" value="Unassembled WGS sequence"/>
</dbReference>
<gene>
    <name evidence="1" type="ORF">MOMA_01445</name>
</gene>
<dbReference type="PATRIC" id="fig|1230338.3.peg.318"/>
<sequence>MGQIGMVSRLFWFCQKPMMPLFFITFSSIDFTNKSPYNGNCFISHFIKLLFSKHAFINQWS</sequence>
<dbReference type="AlphaFoldDB" id="L2F7M6"/>
<dbReference type="EMBL" id="ANIN01000001">
    <property type="protein sequence ID" value="ELA09032.1"/>
    <property type="molecule type" value="Genomic_DNA"/>
</dbReference>